<dbReference type="EMBL" id="CAADRM010000107">
    <property type="protein sequence ID" value="VFU15624.1"/>
    <property type="molecule type" value="Genomic_DNA"/>
</dbReference>
<evidence type="ECO:0000313" key="1">
    <source>
        <dbReference type="EMBL" id="VFU15624.1"/>
    </source>
</evidence>
<reference evidence="1" key="1">
    <citation type="submission" date="2019-03" db="EMBL/GenBank/DDBJ databases">
        <authorList>
            <person name="Hao L."/>
        </authorList>
    </citation>
    <scope>NUCLEOTIDE SEQUENCE</scope>
</reference>
<organism evidence="1">
    <name type="scientific">anaerobic digester metagenome</name>
    <dbReference type="NCBI Taxonomy" id="1263854"/>
    <lineage>
        <taxon>unclassified sequences</taxon>
        <taxon>metagenomes</taxon>
        <taxon>ecological metagenomes</taxon>
    </lineage>
</organism>
<dbReference type="AlphaFoldDB" id="A0A485M250"/>
<gene>
    <name evidence="1" type="ORF">SCFA_430013</name>
</gene>
<proteinExistence type="predicted"/>
<accession>A0A485M250</accession>
<sequence length="56" mass="6522">MPRVLRMGNLAYFLCIIFATKGFSLWRKYNIFAHTPPVSSHNSMHFILACKLYNNS</sequence>
<name>A0A485M250_9ZZZZ</name>
<protein>
    <submittedName>
        <fullName evidence="1">Uncharacterized protein</fullName>
    </submittedName>
</protein>